<dbReference type="AlphaFoldDB" id="A0A6A6H304"/>
<dbReference type="InterPro" id="IPR001841">
    <property type="entry name" value="Znf_RING"/>
</dbReference>
<dbReference type="EMBL" id="ML991816">
    <property type="protein sequence ID" value="KAF2232415.1"/>
    <property type="molecule type" value="Genomic_DNA"/>
</dbReference>
<proteinExistence type="predicted"/>
<dbReference type="InterPro" id="IPR013083">
    <property type="entry name" value="Znf_RING/FYVE/PHD"/>
</dbReference>
<dbReference type="Gene3D" id="3.30.40.10">
    <property type="entry name" value="Zinc/RING finger domain, C3HC4 (zinc finger)"/>
    <property type="match status" value="1"/>
</dbReference>
<evidence type="ECO:0000313" key="4">
    <source>
        <dbReference type="Proteomes" id="UP000800092"/>
    </source>
</evidence>
<dbReference type="SUPFAM" id="SSF57850">
    <property type="entry name" value="RING/U-box"/>
    <property type="match status" value="1"/>
</dbReference>
<evidence type="ECO:0000313" key="3">
    <source>
        <dbReference type="EMBL" id="KAF2232415.1"/>
    </source>
</evidence>
<sequence>MSTSILPPDKNDSPQSQLPYCDGFLSTMERTGPSKLDPQDVECAICRTTYQEHVEIWSEQEGQEMASRLIHRKRGQCPHLFGSYCLRRCLQHDVLCPLCRKALIQRPEPWHTIVIDSNILTTELFEVWTGAMWEEFQPFLGPMFRAKPFIDLLKSLEGETLSLWMLERMLCDLVLVFDAEELFELVDLEKNIRYFVEMAACRTHPMGPPSNPSICKPWTRPEPIIRTISYAELDTLMKPEPLAPAEDALTAELIFILAAFIKQHSGTTTTLQYLHSLIMPAVAEQAQHGILAKFIGKPVSPRSRQKITLDHLELRAWHWLNYLTRRPVRLAWAAAIEDARRRIRTGALKGEQLVFSFFEAPPKAGGGAGGEGATQEYRWATSGSALPNEGREFWWTTLEAREQGGRNLPTRGVKMRWAGWGVEELGVSTDEEEAERLWFVEWYDVVKKAAELCSRARRLGLTGGRV</sequence>
<keyword evidence="1" id="KW-0479">Metal-binding</keyword>
<evidence type="ECO:0000256" key="1">
    <source>
        <dbReference type="PROSITE-ProRule" id="PRU00175"/>
    </source>
</evidence>
<reference evidence="3" key="1">
    <citation type="journal article" date="2020" name="Stud. Mycol.">
        <title>101 Dothideomycetes genomes: a test case for predicting lifestyles and emergence of pathogens.</title>
        <authorList>
            <person name="Haridas S."/>
            <person name="Albert R."/>
            <person name="Binder M."/>
            <person name="Bloem J."/>
            <person name="Labutti K."/>
            <person name="Salamov A."/>
            <person name="Andreopoulos B."/>
            <person name="Baker S."/>
            <person name="Barry K."/>
            <person name="Bills G."/>
            <person name="Bluhm B."/>
            <person name="Cannon C."/>
            <person name="Castanera R."/>
            <person name="Culley D."/>
            <person name="Daum C."/>
            <person name="Ezra D."/>
            <person name="Gonzalez J."/>
            <person name="Henrissat B."/>
            <person name="Kuo A."/>
            <person name="Liang C."/>
            <person name="Lipzen A."/>
            <person name="Lutzoni F."/>
            <person name="Magnuson J."/>
            <person name="Mondo S."/>
            <person name="Nolan M."/>
            <person name="Ohm R."/>
            <person name="Pangilinan J."/>
            <person name="Park H.-J."/>
            <person name="Ramirez L."/>
            <person name="Alfaro M."/>
            <person name="Sun H."/>
            <person name="Tritt A."/>
            <person name="Yoshinaga Y."/>
            <person name="Zwiers L.-H."/>
            <person name="Turgeon B."/>
            <person name="Goodwin S."/>
            <person name="Spatafora J."/>
            <person name="Crous P."/>
            <person name="Grigoriev I."/>
        </authorList>
    </citation>
    <scope>NUCLEOTIDE SEQUENCE</scope>
    <source>
        <strain evidence="3">Tuck. ex Michener</strain>
    </source>
</reference>
<gene>
    <name evidence="3" type="ORF">EV356DRAFT_252893</name>
</gene>
<keyword evidence="4" id="KW-1185">Reference proteome</keyword>
<dbReference type="GO" id="GO:0008270">
    <property type="term" value="F:zinc ion binding"/>
    <property type="evidence" value="ECO:0007669"/>
    <property type="project" value="UniProtKB-KW"/>
</dbReference>
<keyword evidence="1" id="KW-0862">Zinc</keyword>
<organism evidence="3 4">
    <name type="scientific">Viridothelium virens</name>
    <name type="common">Speckled blister lichen</name>
    <name type="synonym">Trypethelium virens</name>
    <dbReference type="NCBI Taxonomy" id="1048519"/>
    <lineage>
        <taxon>Eukaryota</taxon>
        <taxon>Fungi</taxon>
        <taxon>Dikarya</taxon>
        <taxon>Ascomycota</taxon>
        <taxon>Pezizomycotina</taxon>
        <taxon>Dothideomycetes</taxon>
        <taxon>Dothideomycetes incertae sedis</taxon>
        <taxon>Trypetheliales</taxon>
        <taxon>Trypetheliaceae</taxon>
        <taxon>Viridothelium</taxon>
    </lineage>
</organism>
<evidence type="ECO:0000259" key="2">
    <source>
        <dbReference type="PROSITE" id="PS50089"/>
    </source>
</evidence>
<dbReference type="PROSITE" id="PS50089">
    <property type="entry name" value="ZF_RING_2"/>
    <property type="match status" value="1"/>
</dbReference>
<keyword evidence="1" id="KW-0863">Zinc-finger</keyword>
<dbReference type="OrthoDB" id="8062037at2759"/>
<name>A0A6A6H304_VIRVR</name>
<accession>A0A6A6H304</accession>
<protein>
    <recommendedName>
        <fullName evidence="2">RING-type domain-containing protein</fullName>
    </recommendedName>
</protein>
<feature type="domain" description="RING-type" evidence="2">
    <location>
        <begin position="43"/>
        <end position="100"/>
    </location>
</feature>
<dbReference type="Proteomes" id="UP000800092">
    <property type="component" value="Unassembled WGS sequence"/>
</dbReference>